<dbReference type="InterPro" id="IPR001950">
    <property type="entry name" value="SUI1"/>
</dbReference>
<dbReference type="PANTHER" id="PTHR12789">
    <property type="entry name" value="DENSITY-REGULATED PROTEIN HOMOLOG"/>
    <property type="match status" value="1"/>
</dbReference>
<evidence type="ECO:0000259" key="2">
    <source>
        <dbReference type="PROSITE" id="PS50296"/>
    </source>
</evidence>
<feature type="region of interest" description="Disordered" evidence="1">
    <location>
        <begin position="1"/>
        <end position="178"/>
    </location>
</feature>
<dbReference type="EMBL" id="HBII01013477">
    <property type="protein sequence ID" value="CAE0346802.1"/>
    <property type="molecule type" value="Transcribed_RNA"/>
</dbReference>
<dbReference type="Pfam" id="PF21023">
    <property type="entry name" value="DENR_N"/>
    <property type="match status" value="1"/>
</dbReference>
<reference evidence="3" key="1">
    <citation type="submission" date="2021-01" db="EMBL/GenBank/DDBJ databases">
        <authorList>
            <person name="Corre E."/>
            <person name="Pelletier E."/>
            <person name="Niang G."/>
            <person name="Scheremetjew M."/>
            <person name="Finn R."/>
            <person name="Kale V."/>
            <person name="Holt S."/>
            <person name="Cochrane G."/>
            <person name="Meng A."/>
            <person name="Brown T."/>
            <person name="Cohen L."/>
        </authorList>
    </citation>
    <scope>NUCLEOTIDE SEQUENCE</scope>
    <source>
        <strain evidence="3">FSP1.4</strain>
    </source>
</reference>
<evidence type="ECO:0000256" key="1">
    <source>
        <dbReference type="SAM" id="MobiDB-lite"/>
    </source>
</evidence>
<dbReference type="SUPFAM" id="SSF55159">
    <property type="entry name" value="eIF1-like"/>
    <property type="match status" value="1"/>
</dbReference>
<name>A0A7S3J614_9SPIT</name>
<dbReference type="Gene3D" id="3.30.780.10">
    <property type="entry name" value="SUI1-like domain"/>
    <property type="match status" value="1"/>
</dbReference>
<dbReference type="Pfam" id="PF01253">
    <property type="entry name" value="SUI1"/>
    <property type="match status" value="1"/>
</dbReference>
<feature type="domain" description="SUI1" evidence="2">
    <location>
        <begin position="256"/>
        <end position="315"/>
    </location>
</feature>
<protein>
    <recommendedName>
        <fullName evidence="2">SUI1 domain-containing protein</fullName>
    </recommendedName>
</protein>
<dbReference type="GO" id="GO:0001731">
    <property type="term" value="P:formation of translation preinitiation complex"/>
    <property type="evidence" value="ECO:0007669"/>
    <property type="project" value="TreeGrafter"/>
</dbReference>
<dbReference type="GO" id="GO:0002188">
    <property type="term" value="P:translation reinitiation"/>
    <property type="evidence" value="ECO:0007669"/>
    <property type="project" value="TreeGrafter"/>
</dbReference>
<dbReference type="InterPro" id="IPR048517">
    <property type="entry name" value="DENR_N"/>
</dbReference>
<dbReference type="GO" id="GO:0003743">
    <property type="term" value="F:translation initiation factor activity"/>
    <property type="evidence" value="ECO:0007669"/>
    <property type="project" value="InterPro"/>
</dbReference>
<feature type="compositionally biased region" description="Basic and acidic residues" evidence="1">
    <location>
        <begin position="130"/>
        <end position="176"/>
    </location>
</feature>
<sequence length="351" mass="40493">MDSGDEDFKPTDKAHKKKGKKKQPKEDQKSDEEPQEDKDEREERRMKNKLKQKQKKDAQKKGKEVDINQFITGGAEQKPKQQSDGEEPKEEVKAKQKKERKPRRAKNRNKQAEDRKDQGDDDEKDEGEGHEDHEDHEEKEQDDEQHEKKEHDHDEEHEGKKAEGEGEEEEKHHVEKNPNWPATVYYCTFCTVPPEFCSFYSADLDGCKQKLKHDNPHLFGVVYEGREDEASEENKGKKKKNKAAKKAKEFDKTVEVRIVKLKRGGKKMVTEINGLDGYGLNLKDFSKKMGKKFACGNSVVRNDETGDNFVQLLGDVDEDALLETIKLEFPEVAKAKLIFESGGNKKGRKQK</sequence>
<dbReference type="AlphaFoldDB" id="A0A7S3J614"/>
<proteinExistence type="predicted"/>
<evidence type="ECO:0000313" key="3">
    <source>
        <dbReference type="EMBL" id="CAE0346802.1"/>
    </source>
</evidence>
<dbReference type="InterPro" id="IPR050318">
    <property type="entry name" value="DENR/SUI1_TIF"/>
</dbReference>
<feature type="compositionally biased region" description="Basic and acidic residues" evidence="1">
    <location>
        <begin position="1"/>
        <end position="13"/>
    </location>
</feature>
<dbReference type="PROSITE" id="PS50296">
    <property type="entry name" value="SUI1"/>
    <property type="match status" value="1"/>
</dbReference>
<dbReference type="InterPro" id="IPR036877">
    <property type="entry name" value="SUI1_dom_sf"/>
</dbReference>
<dbReference type="GO" id="GO:0003729">
    <property type="term" value="F:mRNA binding"/>
    <property type="evidence" value="ECO:0007669"/>
    <property type="project" value="TreeGrafter"/>
</dbReference>
<organism evidence="3">
    <name type="scientific">Euplotes harpa</name>
    <dbReference type="NCBI Taxonomy" id="151035"/>
    <lineage>
        <taxon>Eukaryota</taxon>
        <taxon>Sar</taxon>
        <taxon>Alveolata</taxon>
        <taxon>Ciliophora</taxon>
        <taxon>Intramacronucleata</taxon>
        <taxon>Spirotrichea</taxon>
        <taxon>Hypotrichia</taxon>
        <taxon>Euplotida</taxon>
        <taxon>Euplotidae</taxon>
        <taxon>Euplotes</taxon>
    </lineage>
</organism>
<accession>A0A7S3J614</accession>
<gene>
    <name evidence="3" type="ORF">EHAR0213_LOCUS5712</name>
</gene>
<feature type="compositionally biased region" description="Acidic residues" evidence="1">
    <location>
        <begin position="119"/>
        <end position="129"/>
    </location>
</feature>
<dbReference type="PANTHER" id="PTHR12789:SF0">
    <property type="entry name" value="DENSITY-REGULATED PROTEIN"/>
    <property type="match status" value="1"/>
</dbReference>
<feature type="compositionally biased region" description="Basic residues" evidence="1">
    <location>
        <begin position="14"/>
        <end position="23"/>
    </location>
</feature>
<feature type="compositionally biased region" description="Basic residues" evidence="1">
    <location>
        <begin position="95"/>
        <end position="109"/>
    </location>
</feature>
<feature type="compositionally biased region" description="Basic and acidic residues" evidence="1">
    <location>
        <begin position="55"/>
        <end position="66"/>
    </location>
</feature>